<evidence type="ECO:0000259" key="2">
    <source>
        <dbReference type="Pfam" id="PF09922"/>
    </source>
</evidence>
<keyword evidence="1" id="KW-0812">Transmembrane</keyword>
<protein>
    <recommendedName>
        <fullName evidence="6">Cell wall-active antibiotics response LiaF-like C-terminal domain-containing protein</fullName>
    </recommendedName>
</protein>
<dbReference type="KEGG" id="meme:HYG87_10630"/>
<reference evidence="4" key="1">
    <citation type="submission" date="2020-07" db="EMBL/GenBank/DDBJ databases">
        <title>Methanobacterium. sp. MethCan genome.</title>
        <authorList>
            <person name="Postec A."/>
            <person name="Quemeneur M."/>
        </authorList>
    </citation>
    <scope>NUCLEOTIDE SEQUENCE</scope>
    <source>
        <strain evidence="4">MethCAN</strain>
    </source>
</reference>
<proteinExistence type="predicted"/>
<feature type="transmembrane region" description="Helical" evidence="1">
    <location>
        <begin position="87"/>
        <end position="104"/>
    </location>
</feature>
<evidence type="ECO:0000313" key="4">
    <source>
        <dbReference type="EMBL" id="QUH24179.1"/>
    </source>
</evidence>
<evidence type="ECO:0000259" key="3">
    <source>
        <dbReference type="Pfam" id="PF22570"/>
    </source>
</evidence>
<keyword evidence="5" id="KW-1185">Reference proteome</keyword>
<dbReference type="OrthoDB" id="253168at2157"/>
<name>A0A8T8K8E1_9EURY</name>
<evidence type="ECO:0000256" key="1">
    <source>
        <dbReference type="SAM" id="Phobius"/>
    </source>
</evidence>
<dbReference type="RefSeq" id="WP_211533137.1">
    <property type="nucleotide sequence ID" value="NZ_CP058560.1"/>
</dbReference>
<keyword evidence="1" id="KW-0472">Membrane</keyword>
<dbReference type="Pfam" id="PF22570">
    <property type="entry name" value="LiaF-TM"/>
    <property type="match status" value="1"/>
</dbReference>
<dbReference type="InterPro" id="IPR054331">
    <property type="entry name" value="LiaF_TM"/>
</dbReference>
<feature type="domain" description="Cell wall-active antibiotics response LiaF-like C-terminal" evidence="2">
    <location>
        <begin position="122"/>
        <end position="202"/>
    </location>
</feature>
<accession>A0A8T8K8E1</accession>
<feature type="transmembrane region" description="Helical" evidence="1">
    <location>
        <begin position="7"/>
        <end position="28"/>
    </location>
</feature>
<feature type="transmembrane region" description="Helical" evidence="1">
    <location>
        <begin position="63"/>
        <end position="81"/>
    </location>
</feature>
<keyword evidence="1" id="KW-1133">Transmembrane helix</keyword>
<feature type="transmembrane region" description="Helical" evidence="1">
    <location>
        <begin position="34"/>
        <end position="51"/>
    </location>
</feature>
<feature type="domain" description="LiaF transmembrane" evidence="3">
    <location>
        <begin position="9"/>
        <end position="105"/>
    </location>
</feature>
<gene>
    <name evidence="4" type="ORF">HYG87_10630</name>
</gene>
<dbReference type="GeneID" id="64821225"/>
<sequence length="220" mass="24808">MKKVSSQIFLGIIIIVVGIFLLLRSTGIIDMGNIFRFLPSIFILIGIYSLIKSRFRNITEPLLLITIFTVIQLWILNIITLGNILSWWPLILIIIGVGIILSRLRGPLKEEDIQEKLDIFTFFGEVKRNIKSNNFQGGDITAVFGEINLDLRDAALSETPRINVVSLFAEVNIKVPAEWNVNLDTQQILADVQDKRKESPVKEELIIGGLAILSEVNIRN</sequence>
<evidence type="ECO:0000313" key="5">
    <source>
        <dbReference type="Proteomes" id="UP000681041"/>
    </source>
</evidence>
<dbReference type="AlphaFoldDB" id="A0A8T8K8E1"/>
<dbReference type="Proteomes" id="UP000681041">
    <property type="component" value="Chromosome"/>
</dbReference>
<dbReference type="InterPro" id="IPR024425">
    <property type="entry name" value="LiaF-like_C"/>
</dbReference>
<organism evidence="4 5">
    <name type="scientific">Methanobacterium alkalithermotolerans</name>
    <dbReference type="NCBI Taxonomy" id="2731220"/>
    <lineage>
        <taxon>Archaea</taxon>
        <taxon>Methanobacteriati</taxon>
        <taxon>Methanobacteriota</taxon>
        <taxon>Methanomada group</taxon>
        <taxon>Methanobacteria</taxon>
        <taxon>Methanobacteriales</taxon>
        <taxon>Methanobacteriaceae</taxon>
        <taxon>Methanobacterium</taxon>
    </lineage>
</organism>
<dbReference type="EMBL" id="CP058560">
    <property type="protein sequence ID" value="QUH24179.1"/>
    <property type="molecule type" value="Genomic_DNA"/>
</dbReference>
<dbReference type="Pfam" id="PF09922">
    <property type="entry name" value="LiaF-like_C"/>
    <property type="match status" value="1"/>
</dbReference>
<evidence type="ECO:0008006" key="6">
    <source>
        <dbReference type="Google" id="ProtNLM"/>
    </source>
</evidence>